<dbReference type="Proteomes" id="UP000216991">
    <property type="component" value="Unassembled WGS sequence"/>
</dbReference>
<keyword evidence="5" id="KW-0233">DNA recombination</keyword>
<gene>
    <name evidence="8" type="ORF">CHU93_05980</name>
</gene>
<proteinExistence type="inferred from homology"/>
<dbReference type="PANTHER" id="PTHR30563">
    <property type="entry name" value="DNA RECOMBINATION PROTEIN RMUC"/>
    <property type="match status" value="1"/>
</dbReference>
<comment type="caution">
    <text evidence="8">The sequence shown here is derived from an EMBL/GenBank/DDBJ whole genome shotgun (WGS) entry which is preliminary data.</text>
</comment>
<accession>A0A255YNQ9</accession>
<dbReference type="PANTHER" id="PTHR30563:SF0">
    <property type="entry name" value="DNA RECOMBINATION PROTEIN RMUC"/>
    <property type="match status" value="1"/>
</dbReference>
<evidence type="ECO:0000313" key="8">
    <source>
        <dbReference type="EMBL" id="OYQ30886.1"/>
    </source>
</evidence>
<sequence length="470" mass="51318">MWRGAGQERAGCAWARAWRRCVRLPSGYVLHPFPCQRWMPPVTEAVIAIVALLAGLAAGWWLANRPVAALKAERDAARQEADERRTKLAETAVEIRALQTQREERDAAHARQLEELNTRFEALAGRVLEQAQGQLINRAEQRFAEAEAKNQASLKAVLAPVAETLAKYENRLGEVEKARAENYGALTQALEQVAQGQARVSDEAARLVTALRTSGKTSGSWGEQQLANTLEMAGLRAGIDFNLQASTDGGGKRPDAIINLPGGRQLIIDSKCSLNDYLAALEAGNDPDRLAAMKRHAAAVRNHARGLSEKAYWNEFGAAADFVIMFIPGENFLSAALEHDLALLGWAFDQRILLAGPINLLAIAKTVALNWRQEKLAEEAREIGKLGADIYSAIAVMAEHLARMRKNLTETVGNYNDFVGSLERNVLPKARRFADMGVEQGKKPVPHLAAADAPVRSEQATELLPPPAVD</sequence>
<organism evidence="8 9">
    <name type="scientific">Sandarakinorhabdus cyanobacteriorum</name>
    <dbReference type="NCBI Taxonomy" id="1981098"/>
    <lineage>
        <taxon>Bacteria</taxon>
        <taxon>Pseudomonadati</taxon>
        <taxon>Pseudomonadota</taxon>
        <taxon>Alphaproteobacteria</taxon>
        <taxon>Sphingomonadales</taxon>
        <taxon>Sphingosinicellaceae</taxon>
        <taxon>Sandarakinorhabdus</taxon>
    </lineage>
</organism>
<dbReference type="OrthoDB" id="370725at2"/>
<evidence type="ECO:0000256" key="4">
    <source>
        <dbReference type="ARBA" id="ARBA00023054"/>
    </source>
</evidence>
<dbReference type="GO" id="GO:0006310">
    <property type="term" value="P:DNA recombination"/>
    <property type="evidence" value="ECO:0007669"/>
    <property type="project" value="UniProtKB-KW"/>
</dbReference>
<keyword evidence="7" id="KW-1133">Transmembrane helix</keyword>
<evidence type="ECO:0000313" key="9">
    <source>
        <dbReference type="Proteomes" id="UP000216991"/>
    </source>
</evidence>
<evidence type="ECO:0000256" key="5">
    <source>
        <dbReference type="ARBA" id="ARBA00023172"/>
    </source>
</evidence>
<dbReference type="Pfam" id="PF02646">
    <property type="entry name" value="RmuC"/>
    <property type="match status" value="1"/>
</dbReference>
<dbReference type="AlphaFoldDB" id="A0A255YNQ9"/>
<evidence type="ECO:0000256" key="1">
    <source>
        <dbReference type="ARBA" id="ARBA00003416"/>
    </source>
</evidence>
<comment type="function">
    <text evidence="1">Involved in DNA recombination.</text>
</comment>
<evidence type="ECO:0000256" key="2">
    <source>
        <dbReference type="ARBA" id="ARBA00009840"/>
    </source>
</evidence>
<keyword evidence="9" id="KW-1185">Reference proteome</keyword>
<evidence type="ECO:0000256" key="3">
    <source>
        <dbReference type="ARBA" id="ARBA00021840"/>
    </source>
</evidence>
<dbReference type="EMBL" id="NOXT01000097">
    <property type="protein sequence ID" value="OYQ30886.1"/>
    <property type="molecule type" value="Genomic_DNA"/>
</dbReference>
<evidence type="ECO:0000256" key="6">
    <source>
        <dbReference type="SAM" id="MobiDB-lite"/>
    </source>
</evidence>
<feature type="region of interest" description="Disordered" evidence="6">
    <location>
        <begin position="447"/>
        <end position="470"/>
    </location>
</feature>
<dbReference type="InterPro" id="IPR003798">
    <property type="entry name" value="DNA_recombination_RmuC"/>
</dbReference>
<keyword evidence="7" id="KW-0812">Transmembrane</keyword>
<reference evidence="8 9" key="1">
    <citation type="submission" date="2017-07" db="EMBL/GenBank/DDBJ databases">
        <title>Sandarakinorhabdus cyanobacteriorum sp. nov., a novel bacterium isolated from cyanobacterial aggregates in a eutrophic lake.</title>
        <authorList>
            <person name="Cai H."/>
        </authorList>
    </citation>
    <scope>NUCLEOTIDE SEQUENCE [LARGE SCALE GENOMIC DNA]</scope>
    <source>
        <strain evidence="8 9">TH057</strain>
    </source>
</reference>
<keyword evidence="7" id="KW-0472">Membrane</keyword>
<comment type="similarity">
    <text evidence="2">Belongs to the RmuC family.</text>
</comment>
<evidence type="ECO:0000256" key="7">
    <source>
        <dbReference type="SAM" id="Phobius"/>
    </source>
</evidence>
<keyword evidence="4" id="KW-0175">Coiled coil</keyword>
<feature type="transmembrane region" description="Helical" evidence="7">
    <location>
        <begin position="45"/>
        <end position="63"/>
    </location>
</feature>
<protein>
    <recommendedName>
        <fullName evidence="3">DNA recombination protein RmuC homolog</fullName>
    </recommendedName>
</protein>
<name>A0A255YNQ9_9SPHN</name>